<dbReference type="EMBL" id="BMVW01000015">
    <property type="protein sequence ID" value="GGZ31145.1"/>
    <property type="molecule type" value="Genomic_DNA"/>
</dbReference>
<dbReference type="Pfam" id="PF00583">
    <property type="entry name" value="Acetyltransf_1"/>
    <property type="match status" value="1"/>
</dbReference>
<dbReference type="InterPro" id="IPR000182">
    <property type="entry name" value="GNAT_dom"/>
</dbReference>
<reference evidence="2" key="2">
    <citation type="submission" date="2020-09" db="EMBL/GenBank/DDBJ databases">
        <authorList>
            <person name="Sun Q."/>
            <person name="Ohkuma M."/>
        </authorList>
    </citation>
    <scope>NUCLEOTIDE SEQUENCE</scope>
    <source>
        <strain evidence="2">JCM 4815</strain>
    </source>
</reference>
<sequence length="164" mass="17931">MGTEQHPARTASLRVGPKDRKLANRVGDELDAFNARATGVADWEDFSVRLTDADGKVAGGLTASVWGTLCTVDMLWVREDLRGSGWGSRILKAAEEEGTRRGCTDIALSTYTFQAPGFYRKQGYRETGRHPGVPGGHEDVYFHKSLTTAEDVAHHRPRTSPTTG</sequence>
<dbReference type="GO" id="GO:0016747">
    <property type="term" value="F:acyltransferase activity, transferring groups other than amino-acyl groups"/>
    <property type="evidence" value="ECO:0007669"/>
    <property type="project" value="InterPro"/>
</dbReference>
<dbReference type="Proteomes" id="UP000622166">
    <property type="component" value="Unassembled WGS sequence"/>
</dbReference>
<dbReference type="AlphaFoldDB" id="A0A918Q226"/>
<dbReference type="PROSITE" id="PS51186">
    <property type="entry name" value="GNAT"/>
    <property type="match status" value="1"/>
</dbReference>
<dbReference type="InterPro" id="IPR016181">
    <property type="entry name" value="Acyl_CoA_acyltransferase"/>
</dbReference>
<name>A0A918Q226_9ACTN</name>
<evidence type="ECO:0000313" key="3">
    <source>
        <dbReference type="Proteomes" id="UP000622166"/>
    </source>
</evidence>
<accession>A0A918Q226</accession>
<evidence type="ECO:0000313" key="2">
    <source>
        <dbReference type="EMBL" id="GGZ31145.1"/>
    </source>
</evidence>
<proteinExistence type="predicted"/>
<dbReference type="RefSeq" id="WP_189864464.1">
    <property type="nucleotide sequence ID" value="NZ_BMVW01000015.1"/>
</dbReference>
<evidence type="ECO:0000259" key="1">
    <source>
        <dbReference type="PROSITE" id="PS51186"/>
    </source>
</evidence>
<protein>
    <recommendedName>
        <fullName evidence="1">N-acetyltransferase domain-containing protein</fullName>
    </recommendedName>
</protein>
<keyword evidence="3" id="KW-1185">Reference proteome</keyword>
<dbReference type="SUPFAM" id="SSF55729">
    <property type="entry name" value="Acyl-CoA N-acyltransferases (Nat)"/>
    <property type="match status" value="1"/>
</dbReference>
<dbReference type="CDD" id="cd04301">
    <property type="entry name" value="NAT_SF"/>
    <property type="match status" value="1"/>
</dbReference>
<feature type="domain" description="N-acetyltransferase" evidence="1">
    <location>
        <begin position="11"/>
        <end position="147"/>
    </location>
</feature>
<organism evidence="2 3">
    <name type="scientific">Streptomyces poonensis</name>
    <dbReference type="NCBI Taxonomy" id="68255"/>
    <lineage>
        <taxon>Bacteria</taxon>
        <taxon>Bacillati</taxon>
        <taxon>Actinomycetota</taxon>
        <taxon>Actinomycetes</taxon>
        <taxon>Kitasatosporales</taxon>
        <taxon>Streptomycetaceae</taxon>
        <taxon>Streptomyces</taxon>
    </lineage>
</organism>
<reference evidence="2" key="1">
    <citation type="journal article" date="2014" name="Int. J. Syst. Evol. Microbiol.">
        <title>Complete genome sequence of Corynebacterium casei LMG S-19264T (=DSM 44701T), isolated from a smear-ripened cheese.</title>
        <authorList>
            <consortium name="US DOE Joint Genome Institute (JGI-PGF)"/>
            <person name="Walter F."/>
            <person name="Albersmeier A."/>
            <person name="Kalinowski J."/>
            <person name="Ruckert C."/>
        </authorList>
    </citation>
    <scope>NUCLEOTIDE SEQUENCE</scope>
    <source>
        <strain evidence="2">JCM 4815</strain>
    </source>
</reference>
<comment type="caution">
    <text evidence="2">The sequence shown here is derived from an EMBL/GenBank/DDBJ whole genome shotgun (WGS) entry which is preliminary data.</text>
</comment>
<dbReference type="Gene3D" id="3.40.630.30">
    <property type="match status" value="1"/>
</dbReference>
<gene>
    <name evidence="2" type="ORF">GCM10010365_59670</name>
</gene>